<dbReference type="GO" id="GO:0009007">
    <property type="term" value="F:site-specific DNA-methyltransferase (adenine-specific) activity"/>
    <property type="evidence" value="ECO:0007669"/>
    <property type="project" value="TreeGrafter"/>
</dbReference>
<comment type="similarity">
    <text evidence="1">Belongs to the N(4)/N(6)-methyltransferase family. N(4) subfamily.</text>
</comment>
<dbReference type="SUPFAM" id="SSF53335">
    <property type="entry name" value="S-adenosyl-L-methionine-dependent methyltransferases"/>
    <property type="match status" value="1"/>
</dbReference>
<dbReference type="GO" id="GO:0015667">
    <property type="term" value="F:site-specific DNA-methyltransferase (cytosine-N4-specific) activity"/>
    <property type="evidence" value="ECO:0007669"/>
    <property type="project" value="UniProtKB-EC"/>
</dbReference>
<gene>
    <name evidence="10" type="ORF">LCGC14_0404420</name>
</gene>
<evidence type="ECO:0000256" key="5">
    <source>
        <dbReference type="ARBA" id="ARBA00022691"/>
    </source>
</evidence>
<evidence type="ECO:0000256" key="1">
    <source>
        <dbReference type="ARBA" id="ARBA00010203"/>
    </source>
</evidence>
<comment type="catalytic activity">
    <reaction evidence="8">
        <text>a 2'-deoxycytidine in DNA + S-adenosyl-L-methionine = an N(4)-methyl-2'-deoxycytidine in DNA + S-adenosyl-L-homocysteine + H(+)</text>
        <dbReference type="Rhea" id="RHEA:16857"/>
        <dbReference type="Rhea" id="RHEA-COMP:11369"/>
        <dbReference type="Rhea" id="RHEA-COMP:13674"/>
        <dbReference type="ChEBI" id="CHEBI:15378"/>
        <dbReference type="ChEBI" id="CHEBI:57856"/>
        <dbReference type="ChEBI" id="CHEBI:59789"/>
        <dbReference type="ChEBI" id="CHEBI:85452"/>
        <dbReference type="ChEBI" id="CHEBI:137933"/>
        <dbReference type="EC" id="2.1.1.113"/>
    </reaction>
</comment>
<evidence type="ECO:0000256" key="6">
    <source>
        <dbReference type="ARBA" id="ARBA00022747"/>
    </source>
</evidence>
<evidence type="ECO:0000256" key="7">
    <source>
        <dbReference type="ARBA" id="ARBA00023125"/>
    </source>
</evidence>
<keyword evidence="5" id="KW-0949">S-adenosyl-L-methionine</keyword>
<protein>
    <recommendedName>
        <fullName evidence="2">site-specific DNA-methyltransferase (cytosine-N(4)-specific)</fullName>
        <ecNumber evidence="2">2.1.1.113</ecNumber>
    </recommendedName>
</protein>
<dbReference type="InterPro" id="IPR029063">
    <property type="entry name" value="SAM-dependent_MTases_sf"/>
</dbReference>
<dbReference type="PANTHER" id="PTHR13370:SF3">
    <property type="entry name" value="TRNA (GUANINE(10)-N2)-METHYLTRANSFERASE HOMOLOG"/>
    <property type="match status" value="1"/>
</dbReference>
<evidence type="ECO:0000256" key="4">
    <source>
        <dbReference type="ARBA" id="ARBA00022679"/>
    </source>
</evidence>
<keyword evidence="6" id="KW-0680">Restriction system</keyword>
<dbReference type="GO" id="GO:0008170">
    <property type="term" value="F:N-methyltransferase activity"/>
    <property type="evidence" value="ECO:0007669"/>
    <property type="project" value="InterPro"/>
</dbReference>
<evidence type="ECO:0000313" key="10">
    <source>
        <dbReference type="EMBL" id="KKN73133.1"/>
    </source>
</evidence>
<feature type="domain" description="DNA methylase N-4/N-6" evidence="9">
    <location>
        <begin position="23"/>
        <end position="251"/>
    </location>
</feature>
<sequence>MKLNSIYCGDCIDVMGQWDDNIIDLTVTSPPYDNLRDYKGFKFDFLGVASQLWRITKPGGVVVWVVGDATIKGSETCSSFKQAICFTDYGFRLHDTMIYAKNNYLPGQIKHKRYASGFEYMFVFSKDQPKTFIPIKEKSIWGGLKTGRTFRKRNGQTEKRNSIVKEEKIISNIWFYNVGYMKHTLDKFAYKHPAMFPEKLAHDHIVSWSNEGDIVLDPMCGSGTTLKEAVKLNRQFIGIDTSAEYCSISQERINNINA</sequence>
<dbReference type="GO" id="GO:0009307">
    <property type="term" value="P:DNA restriction-modification system"/>
    <property type="evidence" value="ECO:0007669"/>
    <property type="project" value="UniProtKB-KW"/>
</dbReference>
<evidence type="ECO:0000256" key="8">
    <source>
        <dbReference type="ARBA" id="ARBA00049120"/>
    </source>
</evidence>
<dbReference type="InterPro" id="IPR002941">
    <property type="entry name" value="DNA_methylase_N4/N6"/>
</dbReference>
<evidence type="ECO:0000259" key="9">
    <source>
        <dbReference type="Pfam" id="PF01555"/>
    </source>
</evidence>
<dbReference type="Pfam" id="PF01555">
    <property type="entry name" value="N6_N4_Mtase"/>
    <property type="match status" value="1"/>
</dbReference>
<reference evidence="10" key="1">
    <citation type="journal article" date="2015" name="Nature">
        <title>Complex archaea that bridge the gap between prokaryotes and eukaryotes.</title>
        <authorList>
            <person name="Spang A."/>
            <person name="Saw J.H."/>
            <person name="Jorgensen S.L."/>
            <person name="Zaremba-Niedzwiedzka K."/>
            <person name="Martijn J."/>
            <person name="Lind A.E."/>
            <person name="van Eijk R."/>
            <person name="Schleper C."/>
            <person name="Guy L."/>
            <person name="Ettema T.J."/>
        </authorList>
    </citation>
    <scope>NUCLEOTIDE SEQUENCE</scope>
</reference>
<dbReference type="AlphaFoldDB" id="A0A0F9W506"/>
<name>A0A0F9W506_9ZZZZ</name>
<keyword evidence="4" id="KW-0808">Transferase</keyword>
<dbReference type="PRINTS" id="PR00508">
    <property type="entry name" value="S21N4MTFRASE"/>
</dbReference>
<dbReference type="GO" id="GO:0005737">
    <property type="term" value="C:cytoplasm"/>
    <property type="evidence" value="ECO:0007669"/>
    <property type="project" value="TreeGrafter"/>
</dbReference>
<dbReference type="GO" id="GO:0032259">
    <property type="term" value="P:methylation"/>
    <property type="evidence" value="ECO:0007669"/>
    <property type="project" value="UniProtKB-KW"/>
</dbReference>
<organism evidence="10">
    <name type="scientific">marine sediment metagenome</name>
    <dbReference type="NCBI Taxonomy" id="412755"/>
    <lineage>
        <taxon>unclassified sequences</taxon>
        <taxon>metagenomes</taxon>
        <taxon>ecological metagenomes</taxon>
    </lineage>
</organism>
<dbReference type="Gene3D" id="3.40.50.150">
    <property type="entry name" value="Vaccinia Virus protein VP39"/>
    <property type="match status" value="1"/>
</dbReference>
<dbReference type="EC" id="2.1.1.113" evidence="2"/>
<evidence type="ECO:0000256" key="2">
    <source>
        <dbReference type="ARBA" id="ARBA00012185"/>
    </source>
</evidence>
<dbReference type="InterPro" id="IPR017985">
    <property type="entry name" value="MeTrfase_CN4_CS"/>
</dbReference>
<proteinExistence type="inferred from homology"/>
<dbReference type="PROSITE" id="PS00093">
    <property type="entry name" value="N4_MTASE"/>
    <property type="match status" value="1"/>
</dbReference>
<dbReference type="InterPro" id="IPR001091">
    <property type="entry name" value="RM_Methyltransferase"/>
</dbReference>
<keyword evidence="3" id="KW-0489">Methyltransferase</keyword>
<dbReference type="PANTHER" id="PTHR13370">
    <property type="entry name" value="RNA METHYLASE-RELATED"/>
    <property type="match status" value="1"/>
</dbReference>
<evidence type="ECO:0000256" key="3">
    <source>
        <dbReference type="ARBA" id="ARBA00022603"/>
    </source>
</evidence>
<keyword evidence="7" id="KW-0238">DNA-binding</keyword>
<comment type="caution">
    <text evidence="10">The sequence shown here is derived from an EMBL/GenBank/DDBJ whole genome shotgun (WGS) entry which is preliminary data.</text>
</comment>
<accession>A0A0F9W506</accession>
<dbReference type="EMBL" id="LAZR01000350">
    <property type="protein sequence ID" value="KKN73133.1"/>
    <property type="molecule type" value="Genomic_DNA"/>
</dbReference>
<dbReference type="GO" id="GO:0003677">
    <property type="term" value="F:DNA binding"/>
    <property type="evidence" value="ECO:0007669"/>
    <property type="project" value="UniProtKB-KW"/>
</dbReference>